<evidence type="ECO:0000313" key="2">
    <source>
        <dbReference type="Proteomes" id="UP000005239"/>
    </source>
</evidence>
<dbReference type="EnsemblMetazoa" id="PPA17067.1">
    <property type="protein sequence ID" value="PPA17067.1"/>
    <property type="gene ID" value="WBGene00106621"/>
</dbReference>
<dbReference type="AlphaFoldDB" id="A0A2A6CQ60"/>
<reference evidence="1" key="2">
    <citation type="submission" date="2022-06" db="UniProtKB">
        <authorList>
            <consortium name="EnsemblMetazoa"/>
        </authorList>
    </citation>
    <scope>IDENTIFICATION</scope>
    <source>
        <strain evidence="1">PS312</strain>
    </source>
</reference>
<evidence type="ECO:0000313" key="1">
    <source>
        <dbReference type="EnsemblMetazoa" id="PPA17067.1"/>
    </source>
</evidence>
<gene>
    <name evidence="1" type="primary">WBGene00106621</name>
</gene>
<dbReference type="Proteomes" id="UP000005239">
    <property type="component" value="Unassembled WGS sequence"/>
</dbReference>
<name>A0A2A6CQ60_PRIPA</name>
<sequence>MKYLHSSIFVSFFLLISLQHVLASKEENEQCQVELEAKHKAESDKNLSDTLTKIDDAYKGAIAIVQGMNAAQKDKLASKYFVGVCEPIRDLYEL</sequence>
<organism evidence="1 2">
    <name type="scientific">Pristionchus pacificus</name>
    <name type="common">Parasitic nematode worm</name>
    <dbReference type="NCBI Taxonomy" id="54126"/>
    <lineage>
        <taxon>Eukaryota</taxon>
        <taxon>Metazoa</taxon>
        <taxon>Ecdysozoa</taxon>
        <taxon>Nematoda</taxon>
        <taxon>Chromadorea</taxon>
        <taxon>Rhabditida</taxon>
        <taxon>Rhabditina</taxon>
        <taxon>Diplogasteromorpha</taxon>
        <taxon>Diplogasteroidea</taxon>
        <taxon>Neodiplogasteridae</taxon>
        <taxon>Pristionchus</taxon>
    </lineage>
</organism>
<reference evidence="2" key="1">
    <citation type="journal article" date="2008" name="Nat. Genet.">
        <title>The Pristionchus pacificus genome provides a unique perspective on nematode lifestyle and parasitism.</title>
        <authorList>
            <person name="Dieterich C."/>
            <person name="Clifton S.W."/>
            <person name="Schuster L.N."/>
            <person name="Chinwalla A."/>
            <person name="Delehaunty K."/>
            <person name="Dinkelacker I."/>
            <person name="Fulton L."/>
            <person name="Fulton R."/>
            <person name="Godfrey J."/>
            <person name="Minx P."/>
            <person name="Mitreva M."/>
            <person name="Roeseler W."/>
            <person name="Tian H."/>
            <person name="Witte H."/>
            <person name="Yang S.P."/>
            <person name="Wilson R.K."/>
            <person name="Sommer R.J."/>
        </authorList>
    </citation>
    <scope>NUCLEOTIDE SEQUENCE [LARGE SCALE GENOMIC DNA]</scope>
    <source>
        <strain evidence="2">PS312</strain>
    </source>
</reference>
<accession>A0A8R1UBH1</accession>
<keyword evidence="2" id="KW-1185">Reference proteome</keyword>
<protein>
    <submittedName>
        <fullName evidence="1">Uncharacterized protein</fullName>
    </submittedName>
</protein>
<accession>A0A2A6CQ60</accession>
<proteinExistence type="predicted"/>